<proteinExistence type="predicted"/>
<evidence type="ECO:0000313" key="2">
    <source>
        <dbReference type="Proteomes" id="UP000243807"/>
    </source>
</evidence>
<dbReference type="AlphaFoldDB" id="A0A1P8UFS4"/>
<dbReference type="EMBL" id="CP019434">
    <property type="protein sequence ID" value="APZ42702.1"/>
    <property type="molecule type" value="Genomic_DNA"/>
</dbReference>
<name>A0A1P8UFS4_9GAMM</name>
<evidence type="ECO:0000313" key="1">
    <source>
        <dbReference type="EMBL" id="APZ42702.1"/>
    </source>
</evidence>
<organism evidence="1 2">
    <name type="scientific">Acidihalobacter ferrooxydans</name>
    <dbReference type="NCBI Taxonomy" id="1765967"/>
    <lineage>
        <taxon>Bacteria</taxon>
        <taxon>Pseudomonadati</taxon>
        <taxon>Pseudomonadota</taxon>
        <taxon>Gammaproteobacteria</taxon>
        <taxon>Chromatiales</taxon>
        <taxon>Ectothiorhodospiraceae</taxon>
        <taxon>Acidihalobacter</taxon>
    </lineage>
</organism>
<dbReference type="Proteomes" id="UP000243807">
    <property type="component" value="Chromosome"/>
</dbReference>
<keyword evidence="2" id="KW-1185">Reference proteome</keyword>
<protein>
    <submittedName>
        <fullName evidence="1">Uncharacterized protein</fullName>
    </submittedName>
</protein>
<reference evidence="1 2" key="1">
    <citation type="submission" date="2017-01" db="EMBL/GenBank/DDBJ databases">
        <title>Draft sequence of Acidihalobacter ferrooxidans strain DSM 14175 (strain V8).</title>
        <authorList>
            <person name="Khaleque H.N."/>
            <person name="Ramsay J.P."/>
            <person name="Murphy R.J.T."/>
            <person name="Kaksonen A.H."/>
            <person name="Boxall N.J."/>
            <person name="Watkin E.L.J."/>
        </authorList>
    </citation>
    <scope>NUCLEOTIDE SEQUENCE [LARGE SCALE GENOMIC DNA]</scope>
    <source>
        <strain evidence="1 2">V8</strain>
    </source>
</reference>
<dbReference type="STRING" id="1765967.BW247_05980"/>
<accession>A0A1P8UFS4</accession>
<dbReference type="KEGG" id="afy:BW247_05980"/>
<gene>
    <name evidence="1" type="ORF">BW247_05980</name>
</gene>
<sequence length="67" mass="7423">MCGMGRFAAGNLPDLERIGFSEGMFAQRFGFIGNYLSEVSAVRRLNKATLCGHRDRASAFFLMDARS</sequence>